<dbReference type="GO" id="GO:0003677">
    <property type="term" value="F:DNA binding"/>
    <property type="evidence" value="ECO:0007669"/>
    <property type="project" value="InterPro"/>
</dbReference>
<evidence type="ECO:0000259" key="8">
    <source>
        <dbReference type="Pfam" id="PF18273"/>
    </source>
</evidence>
<evidence type="ECO:0000256" key="3">
    <source>
        <dbReference type="ARBA" id="ARBA00022603"/>
    </source>
</evidence>
<evidence type="ECO:0000256" key="6">
    <source>
        <dbReference type="ARBA" id="ARBA00047942"/>
    </source>
</evidence>
<dbReference type="PROSITE" id="PS00092">
    <property type="entry name" value="N6_MTASE"/>
    <property type="match status" value="1"/>
</dbReference>
<keyword evidence="3 9" id="KW-0489">Methyltransferase</keyword>
<dbReference type="Pfam" id="PF18273">
    <property type="entry name" value="T3RM_EcoP15I_C"/>
    <property type="match status" value="1"/>
</dbReference>
<evidence type="ECO:0000256" key="4">
    <source>
        <dbReference type="ARBA" id="ARBA00022679"/>
    </source>
</evidence>
<dbReference type="PRINTS" id="PR00506">
    <property type="entry name" value="D21N6MTFRASE"/>
</dbReference>
<evidence type="ECO:0000256" key="2">
    <source>
        <dbReference type="ARBA" id="ARBA00011900"/>
    </source>
</evidence>
<dbReference type="InterPro" id="IPR029063">
    <property type="entry name" value="SAM-dependent_MTases_sf"/>
</dbReference>
<organism evidence="9">
    <name type="scientific">Vibrio genomosp. F6</name>
    <dbReference type="NCBI Taxonomy" id="723172"/>
    <lineage>
        <taxon>Bacteria</taxon>
        <taxon>Pseudomonadati</taxon>
        <taxon>Pseudomonadota</taxon>
        <taxon>Gammaproteobacteria</taxon>
        <taxon>Vibrionales</taxon>
        <taxon>Vibrionaceae</taxon>
        <taxon>Vibrio</taxon>
    </lineage>
</organism>
<keyword evidence="5" id="KW-0949">S-adenosyl-L-methionine</keyword>
<dbReference type="AlphaFoldDB" id="A0A0H3ZQI2"/>
<sequence length="660" mass="75408">MTIKEETLHSNIETVNSKQLAVLKKHFPQCFDKAGNFIQEKMLEVVNANEVELSKESYTLNWLGKSYARLLTNLPPKTLINEDVAHNQLEQNKDSKNLLIKGDNLEVLKHMVNAYSEKVKMIYIDPPYNTGSDGFVYNDDRKFTKEQLADLAGIDLDEAVRILEFTDKGSNSHSAWLTFMYPRLYIAKQLLCEDGVIFISIDDSESSQMKLICDEIFGEHNFVSQLVWEKKKKGTFLSNTITSVKEYIYVYANVKEKFSGLIGEVNSSTETYPCVNASNKREIRHIPKGIKSKYREPNHKLEKGSVISASTMDLILHSDLVIEDGLLAEDLIIEGNWRYKQDAMTEYANKDELYVTQDLYLRRIVNEPRYKTLKDLLPRVGDDSTSNFKAIDLNNLFSDGWGSNEDGEEELRELLEHKGLMTFPKPKKLIQKLCLALRDKNSVVMDFFAGSGTTGQAIMHLNSLDNGSRQFVNIQISEKTPLDSVASKAGYETIFDITKARITKAAEKIREESPDFQGDLGFKIFETVEDFRVEDDDKELSLMTMTMFDDVMLTDDQYHTLLTTWRLYDGSELTTPVQDIDLDNYTAHLCDNRLYMIASDFSSDALKALLSRLDTDKEFSPNKIVFFGKNFDSVKQMELNEALKSYANKKSLEIDLVGRN</sequence>
<evidence type="ECO:0000313" key="9">
    <source>
        <dbReference type="EMBL" id="AKN36687.1"/>
    </source>
</evidence>
<comment type="catalytic activity">
    <reaction evidence="6">
        <text>a 2'-deoxyadenosine in DNA + S-adenosyl-L-methionine = an N(6)-methyl-2'-deoxyadenosine in DNA + S-adenosyl-L-homocysteine + H(+)</text>
        <dbReference type="Rhea" id="RHEA:15197"/>
        <dbReference type="Rhea" id="RHEA-COMP:12418"/>
        <dbReference type="Rhea" id="RHEA-COMP:12419"/>
        <dbReference type="ChEBI" id="CHEBI:15378"/>
        <dbReference type="ChEBI" id="CHEBI:57856"/>
        <dbReference type="ChEBI" id="CHEBI:59789"/>
        <dbReference type="ChEBI" id="CHEBI:90615"/>
        <dbReference type="ChEBI" id="CHEBI:90616"/>
        <dbReference type="EC" id="2.1.1.72"/>
    </reaction>
</comment>
<evidence type="ECO:0000256" key="5">
    <source>
        <dbReference type="ARBA" id="ARBA00022691"/>
    </source>
</evidence>
<proteinExistence type="inferred from homology"/>
<dbReference type="InterPro" id="IPR002941">
    <property type="entry name" value="DNA_methylase_N4/N6"/>
</dbReference>
<feature type="domain" description="Type III R-M EcoP15I C-terminal" evidence="8">
    <location>
        <begin position="557"/>
        <end position="652"/>
    </location>
</feature>
<name>A0A0H3ZQI2_9VIBR</name>
<dbReference type="GO" id="GO:0008170">
    <property type="term" value="F:N-methyltransferase activity"/>
    <property type="evidence" value="ECO:0007669"/>
    <property type="project" value="InterPro"/>
</dbReference>
<accession>A0A0H3ZQI2</accession>
<dbReference type="Gene3D" id="3.40.50.150">
    <property type="entry name" value="Vaccinia Virus protein VP39"/>
    <property type="match status" value="1"/>
</dbReference>
<dbReference type="InterPro" id="IPR041405">
    <property type="entry name" value="T3RM_EcoP15I_C"/>
</dbReference>
<reference evidence="9" key="1">
    <citation type="journal article" date="2015" name="MBio">
        <title>Eco-Evolutionary Dynamics of Episomes among Ecologically Cohesive Bacterial Populations.</title>
        <authorList>
            <person name="Xue H."/>
            <person name="Cordero O.X."/>
            <person name="Camas F.M."/>
            <person name="Trimble W."/>
            <person name="Meyer F."/>
            <person name="Guglielmini J."/>
            <person name="Rocha E.P."/>
            <person name="Polz M.F."/>
        </authorList>
    </citation>
    <scope>NUCLEOTIDE SEQUENCE</scope>
    <source>
        <strain evidence="9">FF_146</strain>
    </source>
</reference>
<dbReference type="SUPFAM" id="SSF53335">
    <property type="entry name" value="S-adenosyl-L-methionine-dependent methyltransferases"/>
    <property type="match status" value="1"/>
</dbReference>
<dbReference type="EC" id="2.1.1.72" evidence="2"/>
<protein>
    <recommendedName>
        <fullName evidence="2">site-specific DNA-methyltransferase (adenine-specific)</fullName>
        <ecNumber evidence="2">2.1.1.72</ecNumber>
    </recommendedName>
</protein>
<dbReference type="EMBL" id="KP795505">
    <property type="protein sequence ID" value="AKN36687.1"/>
    <property type="molecule type" value="Genomic_DNA"/>
</dbReference>
<evidence type="ECO:0000256" key="1">
    <source>
        <dbReference type="ARBA" id="ARBA00006594"/>
    </source>
</evidence>
<comment type="similarity">
    <text evidence="1">Belongs to the N(4)/N(6)-methyltransferase family.</text>
</comment>
<dbReference type="Pfam" id="PF01555">
    <property type="entry name" value="N6_N4_Mtase"/>
    <property type="match status" value="1"/>
</dbReference>
<dbReference type="GO" id="GO:0009007">
    <property type="term" value="F:site-specific DNA-methyltransferase (adenine-specific) activity"/>
    <property type="evidence" value="ECO:0007669"/>
    <property type="project" value="UniProtKB-EC"/>
</dbReference>
<dbReference type="InterPro" id="IPR002295">
    <property type="entry name" value="N4/N6-MTase_EcoPI_Mod-like"/>
</dbReference>
<feature type="domain" description="DNA methylase N-4/N-6" evidence="7">
    <location>
        <begin position="119"/>
        <end position="462"/>
    </location>
</feature>
<dbReference type="PIRSF" id="PIRSF015855">
    <property type="entry name" value="TypeIII_Mtase_mKpnI"/>
    <property type="match status" value="1"/>
</dbReference>
<dbReference type="InterPro" id="IPR002052">
    <property type="entry name" value="DNA_methylase_N6_adenine_CS"/>
</dbReference>
<keyword evidence="4 9" id="KW-0808">Transferase</keyword>
<evidence type="ECO:0000259" key="7">
    <source>
        <dbReference type="Pfam" id="PF01555"/>
    </source>
</evidence>
<dbReference type="GO" id="GO:0032259">
    <property type="term" value="P:methylation"/>
    <property type="evidence" value="ECO:0007669"/>
    <property type="project" value="UniProtKB-KW"/>
</dbReference>